<evidence type="ECO:0000313" key="2">
    <source>
        <dbReference type="Proteomes" id="UP001251217"/>
    </source>
</evidence>
<dbReference type="InterPro" id="IPR036291">
    <property type="entry name" value="NAD(P)-bd_dom_sf"/>
</dbReference>
<gene>
    <name evidence="1" type="ORF">J2W56_001090</name>
</gene>
<accession>A0ABU1XBG1</accession>
<sequence>MITPDVFPIGTAVDDLRDGIDAGGVLGVGVVGGGVVGVPIPGRRAATCKPSTAAKGVRALNVNPGFVLTEHNSLGVEGFGFDPRYACTPQAVAAAIAWLVTSPEADVLQRANIEAQEPVLERGLYPDWRPR</sequence>
<organism evidence="1 2">
    <name type="scientific">Nocardia kruczakiae</name>
    <dbReference type="NCBI Taxonomy" id="261477"/>
    <lineage>
        <taxon>Bacteria</taxon>
        <taxon>Bacillati</taxon>
        <taxon>Actinomycetota</taxon>
        <taxon>Actinomycetes</taxon>
        <taxon>Mycobacteriales</taxon>
        <taxon>Nocardiaceae</taxon>
        <taxon>Nocardia</taxon>
    </lineage>
</organism>
<dbReference type="Proteomes" id="UP001251217">
    <property type="component" value="Unassembled WGS sequence"/>
</dbReference>
<protein>
    <submittedName>
        <fullName evidence="1">Uncharacterized protein</fullName>
    </submittedName>
</protein>
<name>A0ABU1XBG1_9NOCA</name>
<dbReference type="SUPFAM" id="SSF51735">
    <property type="entry name" value="NAD(P)-binding Rossmann-fold domains"/>
    <property type="match status" value="1"/>
</dbReference>
<dbReference type="EMBL" id="JAVDWW010000001">
    <property type="protein sequence ID" value="MDR7167372.1"/>
    <property type="molecule type" value="Genomic_DNA"/>
</dbReference>
<comment type="caution">
    <text evidence="1">The sequence shown here is derived from an EMBL/GenBank/DDBJ whole genome shotgun (WGS) entry which is preliminary data.</text>
</comment>
<evidence type="ECO:0000313" key="1">
    <source>
        <dbReference type="EMBL" id="MDR7167372.1"/>
    </source>
</evidence>
<keyword evidence="2" id="KW-1185">Reference proteome</keyword>
<proteinExistence type="predicted"/>
<dbReference type="RefSeq" id="WP_310399114.1">
    <property type="nucleotide sequence ID" value="NZ_JAVDWW010000001.1"/>
</dbReference>
<reference evidence="1 2" key="1">
    <citation type="submission" date="2023-07" db="EMBL/GenBank/DDBJ databases">
        <title>Sorghum-associated microbial communities from plants grown in Nebraska, USA.</title>
        <authorList>
            <person name="Schachtman D."/>
        </authorList>
    </citation>
    <scope>NUCLEOTIDE SEQUENCE [LARGE SCALE GENOMIC DNA]</scope>
    <source>
        <strain evidence="1 2">4272</strain>
    </source>
</reference>